<proteinExistence type="predicted"/>
<keyword evidence="3" id="KW-1185">Reference proteome</keyword>
<protein>
    <recommendedName>
        <fullName evidence="4">DUF2500 domain-containing protein</fullName>
    </recommendedName>
</protein>
<dbReference type="OrthoDB" id="9963421at2"/>
<sequence>MNIIIEYLWVIVVVIGVIVSIIIGLKEVYKYIVKKLKTKSIRKTRVRVVVKNKYYSPGSGPKVPSVGVSIESTSYRVEVIYHEQLYILHNKKVFESVDIGNTLEMNLVEVVDKNENIIDSYLEVISSKYK</sequence>
<evidence type="ECO:0000313" key="2">
    <source>
        <dbReference type="EMBL" id="KHS56204.1"/>
    </source>
</evidence>
<dbReference type="RefSeq" id="WP_039680721.1">
    <property type="nucleotide sequence ID" value="NZ_JAWGXO010000002.1"/>
</dbReference>
<feature type="transmembrane region" description="Helical" evidence="1">
    <location>
        <begin position="6"/>
        <end position="25"/>
    </location>
</feature>
<accession>A0A0B3VUB9</accession>
<name>A0A0B3VUB9_9FIRM</name>
<reference evidence="2 3" key="1">
    <citation type="submission" date="2014-12" db="EMBL/GenBank/DDBJ databases">
        <title>Draft genome sequence of Terrisporobacter sp. 08-306576, isolated from the blood culture of a bacteremia patient.</title>
        <authorList>
            <person name="Lund L.C."/>
            <person name="Sydenham T.V."/>
            <person name="Hogh S.V."/>
            <person name="Skov M.N."/>
            <person name="Kemp M."/>
            <person name="Justesen U.S."/>
        </authorList>
    </citation>
    <scope>NUCLEOTIDE SEQUENCE [LARGE SCALE GENOMIC DNA]</scope>
    <source>
        <strain evidence="2 3">08-306576</strain>
    </source>
</reference>
<evidence type="ECO:0000313" key="3">
    <source>
        <dbReference type="Proteomes" id="UP000031189"/>
    </source>
</evidence>
<evidence type="ECO:0008006" key="4">
    <source>
        <dbReference type="Google" id="ProtNLM"/>
    </source>
</evidence>
<keyword evidence="1" id="KW-1133">Transmembrane helix</keyword>
<dbReference type="EMBL" id="JWHR01000120">
    <property type="protein sequence ID" value="KHS56204.1"/>
    <property type="molecule type" value="Genomic_DNA"/>
</dbReference>
<comment type="caution">
    <text evidence="2">The sequence shown here is derived from an EMBL/GenBank/DDBJ whole genome shotgun (WGS) entry which is preliminary data.</text>
</comment>
<dbReference type="AlphaFoldDB" id="A0A0B3VUB9"/>
<keyword evidence="1" id="KW-0812">Transmembrane</keyword>
<gene>
    <name evidence="2" type="ORF">QX51_15055</name>
</gene>
<dbReference type="Proteomes" id="UP000031189">
    <property type="component" value="Unassembled WGS sequence"/>
</dbReference>
<evidence type="ECO:0000256" key="1">
    <source>
        <dbReference type="SAM" id="Phobius"/>
    </source>
</evidence>
<organism evidence="2 3">
    <name type="scientific">Terrisporobacter othiniensis</name>
    <dbReference type="NCBI Taxonomy" id="1577792"/>
    <lineage>
        <taxon>Bacteria</taxon>
        <taxon>Bacillati</taxon>
        <taxon>Bacillota</taxon>
        <taxon>Clostridia</taxon>
        <taxon>Peptostreptococcales</taxon>
        <taxon>Peptostreptococcaceae</taxon>
        <taxon>Terrisporobacter</taxon>
    </lineage>
</organism>
<keyword evidence="1" id="KW-0472">Membrane</keyword>